<evidence type="ECO:0000313" key="2">
    <source>
        <dbReference type="EMBL" id="TCS83296.1"/>
    </source>
</evidence>
<comment type="caution">
    <text evidence="2">The sequence shown here is derived from an EMBL/GenBank/DDBJ whole genome shotgun (WGS) entry which is preliminary data.</text>
</comment>
<accession>A0A4R3KIB4</accession>
<dbReference type="Proteomes" id="UP000295788">
    <property type="component" value="Unassembled WGS sequence"/>
</dbReference>
<keyword evidence="1" id="KW-0472">Membrane</keyword>
<gene>
    <name evidence="2" type="ORF">EDD72_10536</name>
</gene>
<evidence type="ECO:0000313" key="3">
    <source>
        <dbReference type="Proteomes" id="UP000295788"/>
    </source>
</evidence>
<name>A0A4R3KIB4_9BACI</name>
<proteinExistence type="predicted"/>
<protein>
    <submittedName>
        <fullName evidence="2">Uncharacterized protein</fullName>
    </submittedName>
</protein>
<keyword evidence="1" id="KW-0812">Transmembrane</keyword>
<feature type="transmembrane region" description="Helical" evidence="1">
    <location>
        <begin position="7"/>
        <end position="27"/>
    </location>
</feature>
<reference evidence="2 3" key="1">
    <citation type="submission" date="2019-03" db="EMBL/GenBank/DDBJ databases">
        <title>Genomic Encyclopedia of Type Strains, Phase IV (KMG-IV): sequencing the most valuable type-strain genomes for metagenomic binning, comparative biology and taxonomic classification.</title>
        <authorList>
            <person name="Goeker M."/>
        </authorList>
    </citation>
    <scope>NUCLEOTIDE SEQUENCE [LARGE SCALE GENOMIC DNA]</scope>
    <source>
        <strain evidence="2 3">DSM 23802</strain>
    </source>
</reference>
<organism evidence="2 3">
    <name type="scientific">Tepidibacillus fermentans</name>
    <dbReference type="NCBI Taxonomy" id="1281767"/>
    <lineage>
        <taxon>Bacteria</taxon>
        <taxon>Bacillati</taxon>
        <taxon>Bacillota</taxon>
        <taxon>Bacilli</taxon>
        <taxon>Bacillales</taxon>
        <taxon>Bacillaceae</taxon>
        <taxon>Tepidibacillus</taxon>
    </lineage>
</organism>
<dbReference type="EMBL" id="SMAB01000005">
    <property type="protein sequence ID" value="TCS83296.1"/>
    <property type="molecule type" value="Genomic_DNA"/>
</dbReference>
<dbReference type="RefSeq" id="WP_132767699.1">
    <property type="nucleotide sequence ID" value="NZ_SMAB01000005.1"/>
</dbReference>
<keyword evidence="1" id="KW-1133">Transmembrane helix</keyword>
<evidence type="ECO:0000256" key="1">
    <source>
        <dbReference type="SAM" id="Phobius"/>
    </source>
</evidence>
<sequence>MAFLKFLLYVVIFFAISTITQMVYSGLKKSYSFESDWIAPLFSVITIMFWMIIPSHWFVLLLFAITLGITAQDKGKNTKRKLF</sequence>
<feature type="transmembrane region" description="Helical" evidence="1">
    <location>
        <begin position="47"/>
        <end position="71"/>
    </location>
</feature>
<keyword evidence="3" id="KW-1185">Reference proteome</keyword>
<dbReference type="AlphaFoldDB" id="A0A4R3KIB4"/>